<dbReference type="FunFam" id="2.30.170.40:FF:000003">
    <property type="entry name" value="54S ribosomal protein L24"/>
    <property type="match status" value="1"/>
</dbReference>
<dbReference type="PANTHER" id="PTHR13528:SF2">
    <property type="entry name" value="LARGE RIBOSOMAL SUBUNIT PROTEIN BL28M"/>
    <property type="match status" value="1"/>
</dbReference>
<dbReference type="OrthoDB" id="361870at2759"/>
<comment type="function">
    <text evidence="5">Component of the mitochondrial ribosome (mitoribosome), a dedicated translation machinery responsible for the synthesis of mitochondrial genome-encoded proteins, including at least some of the essential transmembrane subunits of the mitochondrial respiratory chain. The mitoribosomes are attached to the mitochondrial inner membrane and translation products are cotranslationally integrated into the membrane.</text>
</comment>
<evidence type="ECO:0000313" key="6">
    <source>
        <dbReference type="EMBL" id="QPG73916.1"/>
    </source>
</evidence>
<dbReference type="SUPFAM" id="SSF143800">
    <property type="entry name" value="L28p-like"/>
    <property type="match status" value="1"/>
</dbReference>
<protein>
    <recommendedName>
        <fullName evidence="4">Large ribosomal subunit protein bL28m</fullName>
    </recommendedName>
</protein>
<dbReference type="PANTHER" id="PTHR13528">
    <property type="entry name" value="39S RIBOSOMAL PROTEIN L28, MITOCHONDRIAL"/>
    <property type="match status" value="1"/>
</dbReference>
<dbReference type="InterPro" id="IPR037147">
    <property type="entry name" value="Ribosomal_bL28_sf"/>
</dbReference>
<sequence length="260" mass="30010">MGSLSKFSQCVKPFTRLFSTTQIGCERKYDRVMRRHVKKIVEYKEGDIKPWYLRIPKEASKYPPYPYGEATLFKRSDRGLYGGQQRGKGFQVSEMGNKTPRPWLPNVISKTLWSEALNHGIKMKLTARVLRTITKEGGLDNYVTKDKAARVKELGLFGWRLRYNILKARQVANQPPNYEVVKTAEGKDVKVFYRGNYKGEPIKLTVGRRKLLTKLFPKVKLNTPEVMKFAQFSIDHAETPFADILRECEANDVDLDDVKL</sequence>
<gene>
    <name evidence="6" type="ORF">FOA43_001231</name>
</gene>
<evidence type="ECO:0000256" key="2">
    <source>
        <dbReference type="ARBA" id="ARBA00022980"/>
    </source>
</evidence>
<dbReference type="Pfam" id="PF00830">
    <property type="entry name" value="Ribosomal_L28"/>
    <property type="match status" value="1"/>
</dbReference>
<dbReference type="GO" id="GO:0005762">
    <property type="term" value="C:mitochondrial large ribosomal subunit"/>
    <property type="evidence" value="ECO:0007669"/>
    <property type="project" value="TreeGrafter"/>
</dbReference>
<dbReference type="AlphaFoldDB" id="A0A875RXU7"/>
<dbReference type="KEGG" id="bnn:FOA43_001231"/>
<dbReference type="Proteomes" id="UP000662931">
    <property type="component" value="Chromosome 1"/>
</dbReference>
<keyword evidence="2" id="KW-0689">Ribosomal protein</keyword>
<proteinExistence type="inferred from homology"/>
<evidence type="ECO:0000313" key="7">
    <source>
        <dbReference type="Proteomes" id="UP000662931"/>
    </source>
</evidence>
<dbReference type="InterPro" id="IPR034704">
    <property type="entry name" value="Ribosomal_bL28/bL31-like_sf"/>
</dbReference>
<dbReference type="Gene3D" id="2.30.170.40">
    <property type="entry name" value="Ribosomal protein L28/L24"/>
    <property type="match status" value="1"/>
</dbReference>
<keyword evidence="3" id="KW-0687">Ribonucleoprotein</keyword>
<evidence type="ECO:0000256" key="1">
    <source>
        <dbReference type="ARBA" id="ARBA00008760"/>
    </source>
</evidence>
<evidence type="ECO:0000256" key="4">
    <source>
        <dbReference type="ARBA" id="ARBA00035269"/>
    </source>
</evidence>
<name>A0A875RXU7_EENNA</name>
<dbReference type="GeneID" id="62194632"/>
<evidence type="ECO:0000256" key="5">
    <source>
        <dbReference type="ARBA" id="ARBA00037226"/>
    </source>
</evidence>
<accession>A0A875RXU7</accession>
<dbReference type="InterPro" id="IPR026569">
    <property type="entry name" value="Ribosomal_bL28"/>
</dbReference>
<dbReference type="GO" id="GO:0003735">
    <property type="term" value="F:structural constituent of ribosome"/>
    <property type="evidence" value="ECO:0007669"/>
    <property type="project" value="InterPro"/>
</dbReference>
<dbReference type="EMBL" id="CP064812">
    <property type="protein sequence ID" value="QPG73916.1"/>
    <property type="molecule type" value="Genomic_DNA"/>
</dbReference>
<keyword evidence="7" id="KW-1185">Reference proteome</keyword>
<dbReference type="RefSeq" id="XP_038777481.1">
    <property type="nucleotide sequence ID" value="XM_038921553.1"/>
</dbReference>
<comment type="similarity">
    <text evidence="1">Belongs to the bacterial ribosomal protein bL28 family.</text>
</comment>
<reference evidence="6" key="1">
    <citation type="submission" date="2020-10" db="EMBL/GenBank/DDBJ databases">
        <authorList>
            <person name="Roach M.J.R."/>
        </authorList>
    </citation>
    <scope>NUCLEOTIDE SEQUENCE</scope>
    <source>
        <strain evidence="6">CBS 1945</strain>
    </source>
</reference>
<evidence type="ECO:0000256" key="3">
    <source>
        <dbReference type="ARBA" id="ARBA00023274"/>
    </source>
</evidence>
<organism evidence="6 7">
    <name type="scientific">Eeniella nana</name>
    <name type="common">Yeast</name>
    <name type="synonym">Brettanomyces nanus</name>
    <dbReference type="NCBI Taxonomy" id="13502"/>
    <lineage>
        <taxon>Eukaryota</taxon>
        <taxon>Fungi</taxon>
        <taxon>Dikarya</taxon>
        <taxon>Ascomycota</taxon>
        <taxon>Saccharomycotina</taxon>
        <taxon>Pichiomycetes</taxon>
        <taxon>Pichiales</taxon>
        <taxon>Pichiaceae</taxon>
        <taxon>Brettanomyces</taxon>
    </lineage>
</organism>